<evidence type="ECO:0000313" key="2">
    <source>
        <dbReference type="Proteomes" id="UP000576792"/>
    </source>
</evidence>
<sequence length="76" mass="8462">MCAIGRIHHLASTAFPAAGTSGGPTRPHTLSQLHSSIIFVIRAVKLSIMKVAYTRLNFAEREFIPVLEKKFFRPLL</sequence>
<reference evidence="1 2" key="1">
    <citation type="submission" date="2020-03" db="EMBL/GenBank/DDBJ databases">
        <title>Sequencing the genomes of 1000 actinobacteria strains.</title>
        <authorList>
            <person name="Klenk H.-P."/>
        </authorList>
    </citation>
    <scope>NUCLEOTIDE SEQUENCE [LARGE SCALE GENOMIC DNA]</scope>
    <source>
        <strain evidence="1 2">DSM 18964</strain>
    </source>
</reference>
<keyword evidence="2" id="KW-1185">Reference proteome</keyword>
<organism evidence="1 2">
    <name type="scientific">Brevibacterium marinum</name>
    <dbReference type="NCBI Taxonomy" id="418643"/>
    <lineage>
        <taxon>Bacteria</taxon>
        <taxon>Bacillati</taxon>
        <taxon>Actinomycetota</taxon>
        <taxon>Actinomycetes</taxon>
        <taxon>Micrococcales</taxon>
        <taxon>Brevibacteriaceae</taxon>
        <taxon>Brevibacterium</taxon>
    </lineage>
</organism>
<comment type="caution">
    <text evidence="1">The sequence shown here is derived from an EMBL/GenBank/DDBJ whole genome shotgun (WGS) entry which is preliminary data.</text>
</comment>
<dbReference type="AlphaFoldDB" id="A0A846RVR4"/>
<evidence type="ECO:0000313" key="1">
    <source>
        <dbReference type="EMBL" id="NJC56056.1"/>
    </source>
</evidence>
<accession>A0A846RVR4</accession>
<protein>
    <submittedName>
        <fullName evidence="1">Uncharacterized protein</fullName>
    </submittedName>
</protein>
<dbReference type="Proteomes" id="UP000576792">
    <property type="component" value="Unassembled WGS sequence"/>
</dbReference>
<name>A0A846RVR4_9MICO</name>
<dbReference type="EMBL" id="JAATJN010000001">
    <property type="protein sequence ID" value="NJC56056.1"/>
    <property type="molecule type" value="Genomic_DNA"/>
</dbReference>
<gene>
    <name evidence="1" type="ORF">BKA07_001091</name>
</gene>
<proteinExistence type="predicted"/>